<sequence length="49" mass="5167">MPTWLILVLVGVALVILGVATNIGQFLIWIGVIVLVVSLILGLVGRSRA</sequence>
<keyword evidence="1" id="KW-1133">Transmembrane helix</keyword>
<reference evidence="2" key="2">
    <citation type="submission" date="2020-09" db="EMBL/GenBank/DDBJ databases">
        <authorList>
            <person name="Sun Q."/>
            <person name="Zhou Y."/>
        </authorList>
    </citation>
    <scope>NUCLEOTIDE SEQUENCE</scope>
    <source>
        <strain evidence="2">CGMCC 4.7398</strain>
    </source>
</reference>
<dbReference type="RefSeq" id="WP_189667844.1">
    <property type="nucleotide sequence ID" value="NZ_BNAS01000001.1"/>
</dbReference>
<keyword evidence="1" id="KW-0472">Membrane</keyword>
<gene>
    <name evidence="2" type="ORF">GCM10017772_06940</name>
</gene>
<evidence type="ECO:0000256" key="1">
    <source>
        <dbReference type="SAM" id="Phobius"/>
    </source>
</evidence>
<evidence type="ECO:0000313" key="3">
    <source>
        <dbReference type="Proteomes" id="UP000627369"/>
    </source>
</evidence>
<dbReference type="AlphaFoldDB" id="A0A919FIS2"/>
<proteinExistence type="predicted"/>
<accession>A0A919FIS2</accession>
<protein>
    <recommendedName>
        <fullName evidence="4">DUF4175 domain-containing protein</fullName>
    </recommendedName>
</protein>
<evidence type="ECO:0008006" key="4">
    <source>
        <dbReference type="Google" id="ProtNLM"/>
    </source>
</evidence>
<keyword evidence="3" id="KW-1185">Reference proteome</keyword>
<dbReference type="EMBL" id="BNAS01000001">
    <property type="protein sequence ID" value="GHH66624.1"/>
    <property type="molecule type" value="Genomic_DNA"/>
</dbReference>
<comment type="caution">
    <text evidence="2">The sequence shown here is derived from an EMBL/GenBank/DDBJ whole genome shotgun (WGS) entry which is preliminary data.</text>
</comment>
<keyword evidence="1" id="KW-0812">Transmembrane</keyword>
<feature type="transmembrane region" description="Helical" evidence="1">
    <location>
        <begin position="28"/>
        <end position="45"/>
    </location>
</feature>
<organism evidence="2 3">
    <name type="scientific">Promicromonospora soli</name>
    <dbReference type="NCBI Taxonomy" id="2035533"/>
    <lineage>
        <taxon>Bacteria</taxon>
        <taxon>Bacillati</taxon>
        <taxon>Actinomycetota</taxon>
        <taxon>Actinomycetes</taxon>
        <taxon>Micrococcales</taxon>
        <taxon>Promicromonosporaceae</taxon>
        <taxon>Promicromonospora</taxon>
    </lineage>
</organism>
<reference evidence="2" key="1">
    <citation type="journal article" date="2014" name="Int. J. Syst. Evol. Microbiol.">
        <title>Complete genome sequence of Corynebacterium casei LMG S-19264T (=DSM 44701T), isolated from a smear-ripened cheese.</title>
        <authorList>
            <consortium name="US DOE Joint Genome Institute (JGI-PGF)"/>
            <person name="Walter F."/>
            <person name="Albersmeier A."/>
            <person name="Kalinowski J."/>
            <person name="Ruckert C."/>
        </authorList>
    </citation>
    <scope>NUCLEOTIDE SEQUENCE</scope>
    <source>
        <strain evidence="2">CGMCC 4.7398</strain>
    </source>
</reference>
<evidence type="ECO:0000313" key="2">
    <source>
        <dbReference type="EMBL" id="GHH66624.1"/>
    </source>
</evidence>
<dbReference type="Proteomes" id="UP000627369">
    <property type="component" value="Unassembled WGS sequence"/>
</dbReference>
<name>A0A919FIS2_9MICO</name>